<dbReference type="AlphaFoldDB" id="A0A8T0I2T5"/>
<evidence type="ECO:0000313" key="3">
    <source>
        <dbReference type="Proteomes" id="UP000822688"/>
    </source>
</evidence>
<protein>
    <submittedName>
        <fullName evidence="2">Uncharacterized protein</fullName>
    </submittedName>
</protein>
<feature type="region of interest" description="Disordered" evidence="1">
    <location>
        <begin position="13"/>
        <end position="116"/>
    </location>
</feature>
<feature type="compositionally biased region" description="Polar residues" evidence="1">
    <location>
        <begin position="13"/>
        <end position="38"/>
    </location>
</feature>
<feature type="compositionally biased region" description="Low complexity" evidence="1">
    <location>
        <begin position="70"/>
        <end position="85"/>
    </location>
</feature>
<accession>A0A8T0I2T5</accession>
<proteinExistence type="predicted"/>
<dbReference type="EMBL" id="CM026425">
    <property type="protein sequence ID" value="KAG0576963.1"/>
    <property type="molecule type" value="Genomic_DNA"/>
</dbReference>
<sequence>MYTPHGFSFTQNCHLHSPLSHTPLTRTSIATTSPSSKQFPHHSTLPHTHPLSKSCHQAHQHSPTLPFPVLSSPNSNSMSPPFLSLRQHVMSPNSASNQPPSHHTSKHQTLHHSHTSSLCPLPIPHLTRIPTCLSSPHPQNHHLCNKALTSGKKATVKI</sequence>
<feature type="compositionally biased region" description="Polar residues" evidence="1">
    <location>
        <begin position="90"/>
        <end position="100"/>
    </location>
</feature>
<dbReference type="Proteomes" id="UP000822688">
    <property type="component" value="Chromosome 5"/>
</dbReference>
<name>A0A8T0I2T5_CERPU</name>
<reference evidence="2" key="1">
    <citation type="submission" date="2020-06" db="EMBL/GenBank/DDBJ databases">
        <title>WGS assembly of Ceratodon purpureus strain R40.</title>
        <authorList>
            <person name="Carey S.B."/>
            <person name="Jenkins J."/>
            <person name="Shu S."/>
            <person name="Lovell J.T."/>
            <person name="Sreedasyam A."/>
            <person name="Maumus F."/>
            <person name="Tiley G.P."/>
            <person name="Fernandez-Pozo N."/>
            <person name="Barry K."/>
            <person name="Chen C."/>
            <person name="Wang M."/>
            <person name="Lipzen A."/>
            <person name="Daum C."/>
            <person name="Saski C.A."/>
            <person name="Payton A.C."/>
            <person name="Mcbreen J.C."/>
            <person name="Conrad R.E."/>
            <person name="Kollar L.M."/>
            <person name="Olsson S."/>
            <person name="Huttunen S."/>
            <person name="Landis J.B."/>
            <person name="Wickett N.J."/>
            <person name="Johnson M.G."/>
            <person name="Rensing S.A."/>
            <person name="Grimwood J."/>
            <person name="Schmutz J."/>
            <person name="Mcdaniel S.F."/>
        </authorList>
    </citation>
    <scope>NUCLEOTIDE SEQUENCE</scope>
    <source>
        <strain evidence="2">R40</strain>
    </source>
</reference>
<feature type="compositionally biased region" description="Low complexity" evidence="1">
    <location>
        <begin position="41"/>
        <end position="52"/>
    </location>
</feature>
<gene>
    <name evidence="2" type="ORF">KC19_5G121500</name>
</gene>
<comment type="caution">
    <text evidence="2">The sequence shown here is derived from an EMBL/GenBank/DDBJ whole genome shotgun (WGS) entry which is preliminary data.</text>
</comment>
<evidence type="ECO:0000313" key="2">
    <source>
        <dbReference type="EMBL" id="KAG0576963.1"/>
    </source>
</evidence>
<feature type="compositionally biased region" description="Polar residues" evidence="1">
    <location>
        <begin position="54"/>
        <end position="63"/>
    </location>
</feature>
<organism evidence="2 3">
    <name type="scientific">Ceratodon purpureus</name>
    <name type="common">Fire moss</name>
    <name type="synonym">Dicranum purpureum</name>
    <dbReference type="NCBI Taxonomy" id="3225"/>
    <lineage>
        <taxon>Eukaryota</taxon>
        <taxon>Viridiplantae</taxon>
        <taxon>Streptophyta</taxon>
        <taxon>Embryophyta</taxon>
        <taxon>Bryophyta</taxon>
        <taxon>Bryophytina</taxon>
        <taxon>Bryopsida</taxon>
        <taxon>Dicranidae</taxon>
        <taxon>Pseudoditrichales</taxon>
        <taxon>Ditrichaceae</taxon>
        <taxon>Ceratodon</taxon>
    </lineage>
</organism>
<evidence type="ECO:0000256" key="1">
    <source>
        <dbReference type="SAM" id="MobiDB-lite"/>
    </source>
</evidence>
<keyword evidence="3" id="KW-1185">Reference proteome</keyword>
<feature type="compositionally biased region" description="Basic residues" evidence="1">
    <location>
        <begin position="103"/>
        <end position="114"/>
    </location>
</feature>